<evidence type="ECO:0000313" key="2">
    <source>
        <dbReference type="Proteomes" id="UP000654452"/>
    </source>
</evidence>
<dbReference type="InterPro" id="IPR011990">
    <property type="entry name" value="TPR-like_helical_dom_sf"/>
</dbReference>
<organism evidence="1 2">
    <name type="scientific">Azospirillum aestuarii</name>
    <dbReference type="NCBI Taxonomy" id="2802052"/>
    <lineage>
        <taxon>Bacteria</taxon>
        <taxon>Pseudomonadati</taxon>
        <taxon>Pseudomonadota</taxon>
        <taxon>Alphaproteobacteria</taxon>
        <taxon>Rhodospirillales</taxon>
        <taxon>Azospirillaceae</taxon>
        <taxon>Azospirillum</taxon>
    </lineage>
</organism>
<dbReference type="PANTHER" id="PTHR44998">
    <property type="match status" value="1"/>
</dbReference>
<evidence type="ECO:0000313" key="1">
    <source>
        <dbReference type="EMBL" id="MBK4721824.1"/>
    </source>
</evidence>
<dbReference type="SMART" id="SM00028">
    <property type="entry name" value="TPR"/>
    <property type="match status" value="3"/>
</dbReference>
<sequence length="605" mass="64869">MDTIEQTLAVATEHHRAGRTTEAERLYREVLAASPGHPDALHLLGVIGLQGGRPAEAVDLIGQAVAADPTSPLLHANLGHALHATGQTRDAALSFARALTLLTNDGEGWGNVSALAGLIRRYDDETRHAAAAEVDAAYAMGDVMRRHSLLFLLDGDIAHYEALTDAVLEDPMRFSVPSIHYAFWGMAMQLFQGAARRGDAGAFHTASFTDYYRLMVDETALRYHLRRRMKRATPRGEVKRIALITNQMLGAGHQPTADAFDFARRLQDEFGREVVIINPNAMAITGENGFVPEYSYNITEEYDGEQVIAAFGARVRMMSFPQKRFDEEKVNAIIDYVDGFDPDVIVAFGGSNVVADLFSGARPVICLPTSSGLPLSMARLVLGYGEADTTHGWPADMAERFRPFSFGWTLPPTGPERGRADFGIPEAGPDAGPDGGPLFLVVGNRLDQEAGPDFLALVDSLLDRLPEARIAVAGGVESLPQRIAALRNADRVHTLGDVEDVRALHRLATAYLNPRRQGGGGSAAFALADGVPVVTVAAGDVATVAGPAFTVADDAAYLERAAALASDAAFRDRQSAEARARFAAAGDRSASVERLLAYGLEAQTA</sequence>
<dbReference type="Gene3D" id="1.25.40.10">
    <property type="entry name" value="Tetratricopeptide repeat domain"/>
    <property type="match status" value="1"/>
</dbReference>
<proteinExistence type="predicted"/>
<dbReference type="EMBL" id="JAEPIV010000018">
    <property type="protein sequence ID" value="MBK4721824.1"/>
    <property type="molecule type" value="Genomic_DNA"/>
</dbReference>
<gene>
    <name evidence="1" type="ORF">JJL56_23495</name>
</gene>
<comment type="caution">
    <text evidence="1">The sequence shown here is derived from an EMBL/GenBank/DDBJ whole genome shotgun (WGS) entry which is preliminary data.</text>
</comment>
<dbReference type="SUPFAM" id="SSF53756">
    <property type="entry name" value="UDP-Glycosyltransferase/glycogen phosphorylase"/>
    <property type="match status" value="1"/>
</dbReference>
<keyword evidence="2" id="KW-1185">Reference proteome</keyword>
<dbReference type="InterPro" id="IPR019734">
    <property type="entry name" value="TPR_rpt"/>
</dbReference>
<dbReference type="RefSeq" id="WP_200486505.1">
    <property type="nucleotide sequence ID" value="NZ_JAEPIV010000018.1"/>
</dbReference>
<reference evidence="1 2" key="1">
    <citation type="submission" date="2021-01" db="EMBL/GenBank/DDBJ databases">
        <title>Azospirillum sp. YIM DDC1 draft genome.</title>
        <authorList>
            <person name="Wang Y.-X."/>
        </authorList>
    </citation>
    <scope>NUCLEOTIDE SEQUENCE [LARGE SCALE GENOMIC DNA]</scope>
    <source>
        <strain evidence="1 2">YIM DDC1</strain>
    </source>
</reference>
<dbReference type="SUPFAM" id="SSF48452">
    <property type="entry name" value="TPR-like"/>
    <property type="match status" value="1"/>
</dbReference>
<dbReference type="Proteomes" id="UP000654452">
    <property type="component" value="Unassembled WGS sequence"/>
</dbReference>
<accession>A0ABS1I421</accession>
<dbReference type="Pfam" id="PF13692">
    <property type="entry name" value="Glyco_trans_1_4"/>
    <property type="match status" value="1"/>
</dbReference>
<dbReference type="Pfam" id="PF13432">
    <property type="entry name" value="TPR_16"/>
    <property type="match status" value="1"/>
</dbReference>
<name>A0ABS1I421_9PROT</name>
<dbReference type="PANTHER" id="PTHR44998:SF1">
    <property type="entry name" value="UDP-N-ACETYLGLUCOSAMINE--PEPTIDE N-ACETYLGLUCOSAMINYLTRANSFERASE 110 KDA SUBUNIT"/>
    <property type="match status" value="1"/>
</dbReference>
<protein>
    <submittedName>
        <fullName evidence="1">Tetratricopeptide repeat protein</fullName>
    </submittedName>
</protein>
<dbReference type="Gene3D" id="3.40.50.2000">
    <property type="entry name" value="Glycogen Phosphorylase B"/>
    <property type="match status" value="1"/>
</dbReference>